<dbReference type="NCBIfam" id="NF006056">
    <property type="entry name" value="PRK08204.1"/>
    <property type="match status" value="1"/>
</dbReference>
<dbReference type="PANTHER" id="PTHR43794">
    <property type="entry name" value="AMINOHYDROLASE SSNA-RELATED"/>
    <property type="match status" value="1"/>
</dbReference>
<dbReference type="InterPro" id="IPR050287">
    <property type="entry name" value="MTA/SAH_deaminase"/>
</dbReference>
<dbReference type="SUPFAM" id="SSF51338">
    <property type="entry name" value="Composite domain of metallo-dependent hydrolases"/>
    <property type="match status" value="1"/>
</dbReference>
<organism evidence="2 3">
    <name type="scientific">Amycolatopsis acidicola</name>
    <dbReference type="NCBI Taxonomy" id="2596893"/>
    <lineage>
        <taxon>Bacteria</taxon>
        <taxon>Bacillati</taxon>
        <taxon>Actinomycetota</taxon>
        <taxon>Actinomycetes</taxon>
        <taxon>Pseudonocardiales</taxon>
        <taxon>Pseudonocardiaceae</taxon>
        <taxon>Amycolatopsis</taxon>
    </lineage>
</organism>
<dbReference type="Gene3D" id="3.20.20.140">
    <property type="entry name" value="Metal-dependent hydrolases"/>
    <property type="match status" value="1"/>
</dbReference>
<dbReference type="AlphaFoldDB" id="A0A5N0V644"/>
<dbReference type="GO" id="GO:0016810">
    <property type="term" value="F:hydrolase activity, acting on carbon-nitrogen (but not peptide) bonds"/>
    <property type="evidence" value="ECO:0007669"/>
    <property type="project" value="InterPro"/>
</dbReference>
<reference evidence="2" key="1">
    <citation type="submission" date="2019-09" db="EMBL/GenBank/DDBJ databases">
        <authorList>
            <person name="Teo W.F.A."/>
            <person name="Duangmal K."/>
        </authorList>
    </citation>
    <scope>NUCLEOTIDE SEQUENCE [LARGE SCALE GENOMIC DNA]</scope>
    <source>
        <strain evidence="2">K81G1</strain>
    </source>
</reference>
<dbReference type="Gene3D" id="2.30.40.10">
    <property type="entry name" value="Urease, subunit C, domain 1"/>
    <property type="match status" value="1"/>
</dbReference>
<dbReference type="OrthoDB" id="3189065at2"/>
<dbReference type="SUPFAM" id="SSF51556">
    <property type="entry name" value="Metallo-dependent hydrolases"/>
    <property type="match status" value="1"/>
</dbReference>
<evidence type="ECO:0000313" key="2">
    <source>
        <dbReference type="EMBL" id="KAA9160550.1"/>
    </source>
</evidence>
<feature type="domain" description="Amidohydrolase-related" evidence="1">
    <location>
        <begin position="55"/>
        <end position="415"/>
    </location>
</feature>
<gene>
    <name evidence="2" type="ORF">FPZ12_017100</name>
</gene>
<keyword evidence="3" id="KW-1185">Reference proteome</keyword>
<sequence>MTTRVLLRNAHIVSMDPATGVLPRGDILIEDDTIAAVGAHVEAAHAEILDLSGHIVAPGMVDTHRHTWQTQVRALCADWSMADYFYGIRLAVSPAYTAADVYLGNKLGALEALNAGVTTLLDFSHCNNTPDHSDAAVTGLRDSGIRAKFCYGFFESSPEAPPYFPGHASRIADFERIAKTYFGSGDGLVTLGVSLNELGIVPFSHTRAEIRAAREHGALIATHMDGLWAAPSVFEPLARAGLLGPDQVHIHCNALTDERWRILADSGVKVSISVETELNMGMGRPVFAKCDEFGVKPTLSCDVVSLNSGDLITQARMGLAFKRWADTEQLNLSGKDVEQVSTTALQALEWATINGAEACGLDDLVGSITVGKKADLIMAGGQGLAVHPVLDAPGTLIYQTKPSDIRHVMVAGRFVKRDGVLVGHDLPTLLAEADRSAEQILARVRAASRELPGTPGAAFDDVAEVMRANLRA</sequence>
<evidence type="ECO:0000313" key="3">
    <source>
        <dbReference type="Proteomes" id="UP000319769"/>
    </source>
</evidence>
<dbReference type="EMBL" id="VMNW02000021">
    <property type="protein sequence ID" value="KAA9160550.1"/>
    <property type="molecule type" value="Genomic_DNA"/>
</dbReference>
<dbReference type="Pfam" id="PF01979">
    <property type="entry name" value="Amidohydro_1"/>
    <property type="match status" value="1"/>
</dbReference>
<dbReference type="InterPro" id="IPR006680">
    <property type="entry name" value="Amidohydro-rel"/>
</dbReference>
<protein>
    <submittedName>
        <fullName evidence="2">Amidohydrolase family protein</fullName>
    </submittedName>
</protein>
<dbReference type="InterPro" id="IPR032466">
    <property type="entry name" value="Metal_Hydrolase"/>
</dbReference>
<comment type="caution">
    <text evidence="2">The sequence shown here is derived from an EMBL/GenBank/DDBJ whole genome shotgun (WGS) entry which is preliminary data.</text>
</comment>
<name>A0A5N0V644_9PSEU</name>
<dbReference type="RefSeq" id="WP_144748195.1">
    <property type="nucleotide sequence ID" value="NZ_VMNW02000021.1"/>
</dbReference>
<dbReference type="PANTHER" id="PTHR43794:SF5">
    <property type="entry name" value="CHLOROHYDROLASE FAMILY PROTEIN"/>
    <property type="match status" value="1"/>
</dbReference>
<proteinExistence type="predicted"/>
<accession>A0A5N0V644</accession>
<evidence type="ECO:0000259" key="1">
    <source>
        <dbReference type="Pfam" id="PF01979"/>
    </source>
</evidence>
<dbReference type="Proteomes" id="UP000319769">
    <property type="component" value="Unassembled WGS sequence"/>
</dbReference>
<dbReference type="InterPro" id="IPR011059">
    <property type="entry name" value="Metal-dep_hydrolase_composite"/>
</dbReference>